<sequence>MALEISSFIIGLSGLVGVVEKSFQIWQSISEARGFGSDLIGIAAQLSMEYYRFLAWVRVSQALQPPEGDVIQSTASDMLMAKGKIASLPLNDDLGSQLQAPILDAVGRIVTILDEVSKIAEKYAIRSESTTAKQQKAYSPGAATPKSLAQGLSTVLPIVGVRGAALTSVMTDHRQSASTLQKRNSFRVKLTFGSKPWGQPDKKLLEDKVKELAYWNDRLEGLLPRALRTTIENQAIPGQILLEENKTLLDDLIKASEHQNIAVRTHAKLWKERIEFSKNAKSQLMILESCRRSSTVVVPLTGLSQSQCELSLATLNVGEDVVTVEWYPYESLGWSVEDLKLATGRLAELVHLCSREERPQSLRTLESICFVDDGKSLGFVSRLPGNISSTKQPTSLYSLLHRDSDAREFRPPELGQRLLLAQTLAGSVYSFSLIRCSSSAAVMLANPYITGFSISRPDNPGEISLDKEREKSEIYLHPDLRVAYPENERPRYSRKYEIYALGLLLFEIGVWRGIEDVIKSSTFLPPQKFTQTVVNRASKDLPFFVGNQYRDVVVRCLTCVNEDADESTASLDTIYWSIVLELAKCR</sequence>
<evidence type="ECO:0000313" key="3">
    <source>
        <dbReference type="Proteomes" id="UP000566819"/>
    </source>
</evidence>
<feature type="domain" description="Prion-inhibition and propagation HeLo" evidence="1">
    <location>
        <begin position="9"/>
        <end position="231"/>
    </location>
</feature>
<dbReference type="PANTHER" id="PTHR37542:SF3">
    <property type="entry name" value="PRION-INHIBITION AND PROPAGATION HELO DOMAIN-CONTAINING PROTEIN"/>
    <property type="match status" value="1"/>
</dbReference>
<dbReference type="InterPro" id="IPR038305">
    <property type="entry name" value="HeLo_sf"/>
</dbReference>
<keyword evidence="3" id="KW-1185">Reference proteome</keyword>
<dbReference type="Proteomes" id="UP000566819">
    <property type="component" value="Unassembled WGS sequence"/>
</dbReference>
<dbReference type="Gene3D" id="1.20.120.1020">
    <property type="entry name" value="Prion-inhibition and propagation, HeLo domain"/>
    <property type="match status" value="1"/>
</dbReference>
<dbReference type="OrthoDB" id="1911848at2759"/>
<reference evidence="2 3" key="1">
    <citation type="submission" date="2020-03" db="EMBL/GenBank/DDBJ databases">
        <title>Draft Genome Sequence of Cudoniella acicularis.</title>
        <authorList>
            <person name="Buettner E."/>
            <person name="Kellner H."/>
        </authorList>
    </citation>
    <scope>NUCLEOTIDE SEQUENCE [LARGE SCALE GENOMIC DNA]</scope>
    <source>
        <strain evidence="2 3">DSM 108380</strain>
    </source>
</reference>
<proteinExistence type="predicted"/>
<dbReference type="EMBL" id="JAAMPI010000445">
    <property type="protein sequence ID" value="KAF4631424.1"/>
    <property type="molecule type" value="Genomic_DNA"/>
</dbReference>
<dbReference type="InterPro" id="IPR029498">
    <property type="entry name" value="HeLo_dom"/>
</dbReference>
<organism evidence="2 3">
    <name type="scientific">Cudoniella acicularis</name>
    <dbReference type="NCBI Taxonomy" id="354080"/>
    <lineage>
        <taxon>Eukaryota</taxon>
        <taxon>Fungi</taxon>
        <taxon>Dikarya</taxon>
        <taxon>Ascomycota</taxon>
        <taxon>Pezizomycotina</taxon>
        <taxon>Leotiomycetes</taxon>
        <taxon>Helotiales</taxon>
        <taxon>Tricladiaceae</taxon>
        <taxon>Cudoniella</taxon>
    </lineage>
</organism>
<accession>A0A8H4W590</accession>
<gene>
    <name evidence="2" type="ORF">G7Y89_g6709</name>
</gene>
<evidence type="ECO:0000259" key="1">
    <source>
        <dbReference type="Pfam" id="PF14479"/>
    </source>
</evidence>
<name>A0A8H4W590_9HELO</name>
<dbReference type="AlphaFoldDB" id="A0A8H4W590"/>
<dbReference type="Pfam" id="PF14479">
    <property type="entry name" value="HeLo"/>
    <property type="match status" value="1"/>
</dbReference>
<dbReference type="PANTHER" id="PTHR37542">
    <property type="entry name" value="HELO DOMAIN-CONTAINING PROTEIN-RELATED"/>
    <property type="match status" value="1"/>
</dbReference>
<protein>
    <recommendedName>
        <fullName evidence="1">Prion-inhibition and propagation HeLo domain-containing protein</fullName>
    </recommendedName>
</protein>
<evidence type="ECO:0000313" key="2">
    <source>
        <dbReference type="EMBL" id="KAF4631424.1"/>
    </source>
</evidence>
<comment type="caution">
    <text evidence="2">The sequence shown here is derived from an EMBL/GenBank/DDBJ whole genome shotgun (WGS) entry which is preliminary data.</text>
</comment>